<evidence type="ECO:0000256" key="12">
    <source>
        <dbReference type="HAMAP-Rule" id="MF_00454"/>
    </source>
</evidence>
<sequence length="127" mass="13434">MNGYIWLAVAAGGAIGAMLRHGVSRLSLHLLGPNFPWGTLSVNVIGSFAMGLVIVWLSSREPQSPAVRAFLTVGLLGAFTTFSTFSLDVVTLYRDRTLMIAGIYLTASVLLSILGLLAGLALGRQLT</sequence>
<evidence type="ECO:0000256" key="5">
    <source>
        <dbReference type="ARBA" id="ARBA00022989"/>
    </source>
</evidence>
<evidence type="ECO:0000256" key="11">
    <source>
        <dbReference type="ARBA" id="ARBA00035585"/>
    </source>
</evidence>
<comment type="activity regulation">
    <text evidence="12">Na(+) is not transported, but it plays an essential structural role and its presence is essential for fluoride channel function.</text>
</comment>
<evidence type="ECO:0000256" key="8">
    <source>
        <dbReference type="ARBA" id="ARBA00023136"/>
    </source>
</evidence>
<comment type="similarity">
    <text evidence="10 12">Belongs to the fluoride channel Fluc/FEX (TC 1.A.43) family.</text>
</comment>
<dbReference type="NCBIfam" id="NF010791">
    <property type="entry name" value="PRK14195.1"/>
    <property type="match status" value="1"/>
</dbReference>
<comment type="catalytic activity">
    <reaction evidence="11">
        <text>fluoride(in) = fluoride(out)</text>
        <dbReference type="Rhea" id="RHEA:76159"/>
        <dbReference type="ChEBI" id="CHEBI:17051"/>
    </reaction>
    <physiologicalReaction direction="left-to-right" evidence="11">
        <dbReference type="Rhea" id="RHEA:76160"/>
    </physiologicalReaction>
</comment>
<evidence type="ECO:0000256" key="1">
    <source>
        <dbReference type="ARBA" id="ARBA00004651"/>
    </source>
</evidence>
<dbReference type="HAMAP" id="MF_00454">
    <property type="entry name" value="FluC"/>
    <property type="match status" value="1"/>
</dbReference>
<evidence type="ECO:0000313" key="13">
    <source>
        <dbReference type="EMBL" id="MEX6634021.1"/>
    </source>
</evidence>
<dbReference type="NCBIfam" id="TIGR00494">
    <property type="entry name" value="crcB"/>
    <property type="match status" value="1"/>
</dbReference>
<feature type="binding site" evidence="12">
    <location>
        <position position="77"/>
    </location>
    <ligand>
        <name>Na(+)</name>
        <dbReference type="ChEBI" id="CHEBI:29101"/>
        <note>structural</note>
    </ligand>
</feature>
<keyword evidence="8 12" id="KW-0472">Membrane</keyword>
<evidence type="ECO:0000256" key="4">
    <source>
        <dbReference type="ARBA" id="ARBA00022692"/>
    </source>
</evidence>
<comment type="subcellular location">
    <subcellularLocation>
        <location evidence="1 12">Cell membrane</location>
        <topology evidence="1 12">Multi-pass membrane protein</topology>
    </subcellularLocation>
</comment>
<keyword evidence="2 12" id="KW-1003">Cell membrane</keyword>
<evidence type="ECO:0000256" key="3">
    <source>
        <dbReference type="ARBA" id="ARBA00022519"/>
    </source>
</evidence>
<organism evidence="13 14">
    <name type="scientific">Hyphococcus lacteus</name>
    <dbReference type="NCBI Taxonomy" id="3143536"/>
    <lineage>
        <taxon>Bacteria</taxon>
        <taxon>Pseudomonadati</taxon>
        <taxon>Pseudomonadota</taxon>
        <taxon>Alphaproteobacteria</taxon>
        <taxon>Parvularculales</taxon>
        <taxon>Parvularculaceae</taxon>
        <taxon>Hyphococcus</taxon>
    </lineage>
</organism>
<dbReference type="Proteomes" id="UP001560685">
    <property type="component" value="Unassembled WGS sequence"/>
</dbReference>
<keyword evidence="4 12" id="KW-0812">Transmembrane</keyword>
<evidence type="ECO:0000256" key="7">
    <source>
        <dbReference type="ARBA" id="ARBA00023065"/>
    </source>
</evidence>
<dbReference type="Pfam" id="PF02537">
    <property type="entry name" value="CRCB"/>
    <property type="match status" value="1"/>
</dbReference>
<dbReference type="PANTHER" id="PTHR28259">
    <property type="entry name" value="FLUORIDE EXPORT PROTEIN 1-RELATED"/>
    <property type="match status" value="1"/>
</dbReference>
<proteinExistence type="inferred from homology"/>
<evidence type="ECO:0000313" key="14">
    <source>
        <dbReference type="Proteomes" id="UP001560685"/>
    </source>
</evidence>
<dbReference type="InterPro" id="IPR003691">
    <property type="entry name" value="FluC"/>
</dbReference>
<dbReference type="RefSeq" id="WP_369314014.1">
    <property type="nucleotide sequence ID" value="NZ_JBEHZE010000001.1"/>
</dbReference>
<feature type="binding site" evidence="12">
    <location>
        <position position="80"/>
    </location>
    <ligand>
        <name>Na(+)</name>
        <dbReference type="ChEBI" id="CHEBI:29101"/>
        <note>structural</note>
    </ligand>
</feature>
<keyword evidence="12" id="KW-0813">Transport</keyword>
<gene>
    <name evidence="12 13" type="primary">crcB</name>
    <name evidence="12" type="synonym">fluC</name>
    <name evidence="13" type="ORF">ABFZ84_10710</name>
</gene>
<accession>A0ABV3Z9C4</accession>
<keyword evidence="5 12" id="KW-1133">Transmembrane helix</keyword>
<evidence type="ECO:0000256" key="2">
    <source>
        <dbReference type="ARBA" id="ARBA00022475"/>
    </source>
</evidence>
<evidence type="ECO:0000256" key="9">
    <source>
        <dbReference type="ARBA" id="ARBA00023303"/>
    </source>
</evidence>
<keyword evidence="9 12" id="KW-0407">Ion channel</keyword>
<name>A0ABV3Z9C4_9PROT</name>
<reference evidence="13 14" key="1">
    <citation type="submission" date="2024-05" db="EMBL/GenBank/DDBJ databases">
        <title>Three bacterial strains, DH-69, EH-24, and ECK-19 isolated from coastal sediments.</title>
        <authorList>
            <person name="Ye Y.-Q."/>
            <person name="Du Z.-J."/>
        </authorList>
    </citation>
    <scope>NUCLEOTIDE SEQUENCE [LARGE SCALE GENOMIC DNA]</scope>
    <source>
        <strain evidence="13 14">ECK-19</strain>
    </source>
</reference>
<comment type="caution">
    <text evidence="13">The sequence shown here is derived from an EMBL/GenBank/DDBJ whole genome shotgun (WGS) entry which is preliminary data.</text>
</comment>
<dbReference type="PANTHER" id="PTHR28259:SF1">
    <property type="entry name" value="FLUORIDE EXPORT PROTEIN 1-RELATED"/>
    <property type="match status" value="1"/>
</dbReference>
<feature type="transmembrane region" description="Helical" evidence="12">
    <location>
        <begin position="35"/>
        <end position="57"/>
    </location>
</feature>
<protein>
    <recommendedName>
        <fullName evidence="12">Fluoride-specific ion channel FluC</fullName>
    </recommendedName>
</protein>
<evidence type="ECO:0000256" key="10">
    <source>
        <dbReference type="ARBA" id="ARBA00035120"/>
    </source>
</evidence>
<keyword evidence="7 12" id="KW-0406">Ion transport</keyword>
<evidence type="ECO:0000256" key="6">
    <source>
        <dbReference type="ARBA" id="ARBA00023053"/>
    </source>
</evidence>
<feature type="transmembrane region" description="Helical" evidence="12">
    <location>
        <begin position="69"/>
        <end position="93"/>
    </location>
</feature>
<keyword evidence="6 12" id="KW-0915">Sodium</keyword>
<dbReference type="EMBL" id="JBEHZE010000001">
    <property type="protein sequence ID" value="MEX6634021.1"/>
    <property type="molecule type" value="Genomic_DNA"/>
</dbReference>
<comment type="function">
    <text evidence="12">Fluoride-specific ion channel. Important for reducing fluoride concentration in the cell, thus reducing its toxicity.</text>
</comment>
<keyword evidence="14" id="KW-1185">Reference proteome</keyword>
<feature type="transmembrane region" description="Helical" evidence="12">
    <location>
        <begin position="99"/>
        <end position="122"/>
    </location>
</feature>
<keyword evidence="12" id="KW-0479">Metal-binding</keyword>
<keyword evidence="3" id="KW-0997">Cell inner membrane</keyword>